<dbReference type="OrthoDB" id="8277427at2"/>
<dbReference type="RefSeq" id="WP_120018135.1">
    <property type="nucleotide sequence ID" value="NZ_QZWZ01000041.1"/>
</dbReference>
<dbReference type="Gene3D" id="3.30.300.20">
    <property type="match status" value="1"/>
</dbReference>
<dbReference type="AlphaFoldDB" id="A0A3A5KAW1"/>
<evidence type="ECO:0000313" key="2">
    <source>
        <dbReference type="Proteomes" id="UP000272706"/>
    </source>
</evidence>
<organism evidence="1 2">
    <name type="scientific">Mesorhizobium waimense</name>
    <dbReference type="NCBI Taxonomy" id="1300307"/>
    <lineage>
        <taxon>Bacteria</taxon>
        <taxon>Pseudomonadati</taxon>
        <taxon>Pseudomonadota</taxon>
        <taxon>Alphaproteobacteria</taxon>
        <taxon>Hyphomicrobiales</taxon>
        <taxon>Phyllobacteriaceae</taxon>
        <taxon>Mesorhizobium</taxon>
    </lineage>
</organism>
<dbReference type="SUPFAM" id="SSF82784">
    <property type="entry name" value="OsmC-like"/>
    <property type="match status" value="1"/>
</dbReference>
<accession>A0A3A5KAW1</accession>
<dbReference type="InterPro" id="IPR015946">
    <property type="entry name" value="KH_dom-like_a/b"/>
</dbReference>
<dbReference type="InterPro" id="IPR036102">
    <property type="entry name" value="OsmC/Ohrsf"/>
</dbReference>
<protein>
    <submittedName>
        <fullName evidence="1">OsmC family peroxiredoxin</fullName>
    </submittedName>
</protein>
<dbReference type="EMBL" id="QZWZ01000041">
    <property type="protein sequence ID" value="RJT29643.1"/>
    <property type="molecule type" value="Genomic_DNA"/>
</dbReference>
<gene>
    <name evidence="1" type="ORF">D3227_31755</name>
</gene>
<name>A0A3A5KAW1_9HYPH</name>
<keyword evidence="2" id="KW-1185">Reference proteome</keyword>
<dbReference type="InterPro" id="IPR003718">
    <property type="entry name" value="OsmC/Ohr_fam"/>
</dbReference>
<sequence>MGELKVRTRVTGALAVLPPGGLPVVTTPTGGTVDVVTAVGAPGFNPLDLLYASLAACMVLSVRIAATRLGVAASLGEVRADVSGEKAEGDPSRVGRISITLDISGDLDEATKQRIVEDAETICTVSNTLRTPPDLHATLGGSF</sequence>
<evidence type="ECO:0000313" key="1">
    <source>
        <dbReference type="EMBL" id="RJT29643.1"/>
    </source>
</evidence>
<dbReference type="Proteomes" id="UP000272706">
    <property type="component" value="Unassembled WGS sequence"/>
</dbReference>
<proteinExistence type="predicted"/>
<dbReference type="Pfam" id="PF02566">
    <property type="entry name" value="OsmC"/>
    <property type="match status" value="1"/>
</dbReference>
<comment type="caution">
    <text evidence="1">The sequence shown here is derived from an EMBL/GenBank/DDBJ whole genome shotgun (WGS) entry which is preliminary data.</text>
</comment>
<reference evidence="1 2" key="1">
    <citation type="submission" date="2018-09" db="EMBL/GenBank/DDBJ databases">
        <title>Mesorhizobium carmichaelinearum sp. nov. isolated from Carmichaelinea spp. root nodules in New Zealand.</title>
        <authorList>
            <person name="De Meyer S.E."/>
        </authorList>
    </citation>
    <scope>NUCLEOTIDE SEQUENCE [LARGE SCALE GENOMIC DNA]</scope>
    <source>
        <strain evidence="1 2">ICMP19557</strain>
    </source>
</reference>